<dbReference type="PATRIC" id="fig|1121448.10.peg.1954"/>
<dbReference type="KEGG" id="dgg:DGI_1998"/>
<dbReference type="EMBL" id="CP006585">
    <property type="protein sequence ID" value="AGW13772.1"/>
    <property type="molecule type" value="Genomic_DNA"/>
</dbReference>
<dbReference type="Pfam" id="PF12728">
    <property type="entry name" value="HTH_17"/>
    <property type="match status" value="1"/>
</dbReference>
<dbReference type="AlphaFoldDB" id="T2GCY6"/>
<protein>
    <recommendedName>
        <fullName evidence="2">Helix-turn-helix domain-containing protein</fullName>
    </recommendedName>
</protein>
<reference evidence="3 4" key="1">
    <citation type="journal article" date="2013" name="J. Bacteriol.">
        <title>Roles of HynAB and Ech, the only two hydrogenases found in the model sulfate reducer Desulfovibrio gigas.</title>
        <authorList>
            <person name="Morais-Silva F.O."/>
            <person name="Santos C.I."/>
            <person name="Rodrigues R."/>
            <person name="Pereira I.A."/>
            <person name="Rodrigues-Pousada C."/>
        </authorList>
    </citation>
    <scope>NUCLEOTIDE SEQUENCE [LARGE SCALE GENOMIC DNA]</scope>
    <source>
        <strain evidence="4">ATCC 19364 / DSM 1382 / NCIMB 9332 / VKM B-1759</strain>
    </source>
</reference>
<reference evidence="4" key="2">
    <citation type="submission" date="2013-07" db="EMBL/GenBank/DDBJ databases">
        <authorList>
            <person name="Morais-Silva F.O."/>
            <person name="Rezende A.M."/>
            <person name="Pimentel C."/>
            <person name="Resende D.M."/>
            <person name="Santos C.I."/>
            <person name="Clemente C."/>
            <person name="de Oliveira L.M."/>
            <person name="da Silva S.M."/>
            <person name="Costa D.A."/>
            <person name="Varela-Raposo A."/>
            <person name="Horacio E.C.A."/>
            <person name="Matos M."/>
            <person name="Flores O."/>
            <person name="Ruiz J.C."/>
            <person name="Rodrigues-Pousada C."/>
        </authorList>
    </citation>
    <scope>NUCLEOTIDE SEQUENCE [LARGE SCALE GENOMIC DNA]</scope>
    <source>
        <strain evidence="4">ATCC 19364 / DSM 1382 / NCIMB 9332 / VKM B-1759</strain>
    </source>
</reference>
<dbReference type="OrthoDB" id="5458512at2"/>
<evidence type="ECO:0000313" key="3">
    <source>
        <dbReference type="EMBL" id="AGW13772.1"/>
    </source>
</evidence>
<feature type="domain" description="Helix-turn-helix" evidence="2">
    <location>
        <begin position="5"/>
        <end position="52"/>
    </location>
</feature>
<dbReference type="InterPro" id="IPR041657">
    <property type="entry name" value="HTH_17"/>
</dbReference>
<dbReference type="Proteomes" id="UP000016587">
    <property type="component" value="Chromosome"/>
</dbReference>
<accession>T2GCY6</accession>
<feature type="region of interest" description="Disordered" evidence="1">
    <location>
        <begin position="54"/>
        <end position="75"/>
    </location>
</feature>
<sequence length="75" mass="8893">MQGPYLNLKEAAEYCGYSESQFGALLRQYPLPRYGPKRTRYRLADLDAWMERPEDFKPTPTARRPRAMEWKPVQV</sequence>
<dbReference type="RefSeq" id="WP_021760669.1">
    <property type="nucleotide sequence ID" value="NC_022444.1"/>
</dbReference>
<keyword evidence="4" id="KW-1185">Reference proteome</keyword>
<gene>
    <name evidence="3" type="ORF">DGI_1998</name>
</gene>
<dbReference type="eggNOG" id="ENOG50318DB">
    <property type="taxonomic scope" value="Bacteria"/>
</dbReference>
<proteinExistence type="predicted"/>
<evidence type="ECO:0000313" key="4">
    <source>
        <dbReference type="Proteomes" id="UP000016587"/>
    </source>
</evidence>
<name>T2GCY6_MEGG1</name>
<dbReference type="HOGENOM" id="CLU_197392_0_0_7"/>
<dbReference type="STRING" id="1121448.DGI_1998"/>
<evidence type="ECO:0000259" key="2">
    <source>
        <dbReference type="Pfam" id="PF12728"/>
    </source>
</evidence>
<organism evidence="3 4">
    <name type="scientific">Megalodesulfovibrio gigas (strain ATCC 19364 / DSM 1382 / NCIMB 9332 / VKM B-1759)</name>
    <name type="common">Desulfovibrio gigas</name>
    <dbReference type="NCBI Taxonomy" id="1121448"/>
    <lineage>
        <taxon>Bacteria</taxon>
        <taxon>Pseudomonadati</taxon>
        <taxon>Thermodesulfobacteriota</taxon>
        <taxon>Desulfovibrionia</taxon>
        <taxon>Desulfovibrionales</taxon>
        <taxon>Desulfovibrionaceae</taxon>
        <taxon>Megalodesulfovibrio</taxon>
    </lineage>
</organism>
<evidence type="ECO:0000256" key="1">
    <source>
        <dbReference type="SAM" id="MobiDB-lite"/>
    </source>
</evidence>